<keyword evidence="1" id="KW-0479">Metal-binding</keyword>
<keyword evidence="3 6" id="KW-0863">Zinc-finger</keyword>
<feature type="domain" description="EF-hand" evidence="8">
    <location>
        <begin position="158"/>
        <end position="193"/>
    </location>
</feature>
<dbReference type="PROSITE" id="PS50222">
    <property type="entry name" value="EF_HAND_2"/>
    <property type="match status" value="2"/>
</dbReference>
<reference evidence="11" key="1">
    <citation type="journal article" date="2023" name="Science">
        <title>Genome structures resolve the early diversification of teleost fishes.</title>
        <authorList>
            <person name="Parey E."/>
            <person name="Louis A."/>
            <person name="Montfort J."/>
            <person name="Bouchez O."/>
            <person name="Roques C."/>
            <person name="Iampietro C."/>
            <person name="Lluch J."/>
            <person name="Castinel A."/>
            <person name="Donnadieu C."/>
            <person name="Desvignes T."/>
            <person name="Floi Bucao C."/>
            <person name="Jouanno E."/>
            <person name="Wen M."/>
            <person name="Mejri S."/>
            <person name="Dirks R."/>
            <person name="Jansen H."/>
            <person name="Henkel C."/>
            <person name="Chen W.J."/>
            <person name="Zahm M."/>
            <person name="Cabau C."/>
            <person name="Klopp C."/>
            <person name="Thompson A.W."/>
            <person name="Robinson-Rechavi M."/>
            <person name="Braasch I."/>
            <person name="Lecointre G."/>
            <person name="Bobe J."/>
            <person name="Postlethwait J.H."/>
            <person name="Berthelot C."/>
            <person name="Roest Crollius H."/>
            <person name="Guiguen Y."/>
        </authorList>
    </citation>
    <scope>NUCLEOTIDE SEQUENCE</scope>
    <source>
        <strain evidence="11">Concon-B</strain>
    </source>
</reference>
<dbReference type="OrthoDB" id="2434995at2759"/>
<dbReference type="InterPro" id="IPR018247">
    <property type="entry name" value="EF_Hand_1_Ca_BS"/>
</dbReference>
<dbReference type="SUPFAM" id="SSF57667">
    <property type="entry name" value="beta-beta-alpha zinc fingers"/>
    <property type="match status" value="1"/>
</dbReference>
<dbReference type="InterPro" id="IPR011992">
    <property type="entry name" value="EF-hand-dom_pair"/>
</dbReference>
<dbReference type="GO" id="GO:0003677">
    <property type="term" value="F:DNA binding"/>
    <property type="evidence" value="ECO:0007669"/>
    <property type="project" value="InterPro"/>
</dbReference>
<proteinExistence type="predicted"/>
<dbReference type="InterPro" id="IPR046341">
    <property type="entry name" value="SET_dom_sf"/>
</dbReference>
<evidence type="ECO:0000256" key="2">
    <source>
        <dbReference type="ARBA" id="ARBA00022737"/>
    </source>
</evidence>
<dbReference type="FunFam" id="1.10.238.10:FF:000037">
    <property type="entry name" value="calcium-binding protein 1 isoform X2"/>
    <property type="match status" value="1"/>
</dbReference>
<evidence type="ECO:0000259" key="8">
    <source>
        <dbReference type="PROSITE" id="PS50222"/>
    </source>
</evidence>
<accession>A0A9Q1DI72</accession>
<dbReference type="Gene3D" id="1.10.238.10">
    <property type="entry name" value="EF-hand"/>
    <property type="match status" value="2"/>
</dbReference>
<evidence type="ECO:0000259" key="10">
    <source>
        <dbReference type="PROSITE" id="PS50808"/>
    </source>
</evidence>
<dbReference type="PANTHER" id="PTHR45917:SF12">
    <property type="entry name" value="CALMODULIN-ALPHA-LIKE"/>
    <property type="match status" value="1"/>
</dbReference>
<feature type="compositionally biased region" description="Basic residues" evidence="7">
    <location>
        <begin position="10"/>
        <end position="20"/>
    </location>
</feature>
<dbReference type="SUPFAM" id="SSF47473">
    <property type="entry name" value="EF-hand"/>
    <property type="match status" value="1"/>
</dbReference>
<evidence type="ECO:0000313" key="11">
    <source>
        <dbReference type="EMBL" id="KAJ8271203.1"/>
    </source>
</evidence>
<dbReference type="InterPro" id="IPR002048">
    <property type="entry name" value="EF_hand_dom"/>
</dbReference>
<dbReference type="GO" id="GO:0005246">
    <property type="term" value="F:calcium channel regulator activity"/>
    <property type="evidence" value="ECO:0007669"/>
    <property type="project" value="TreeGrafter"/>
</dbReference>
<feature type="compositionally biased region" description="Pro residues" evidence="7">
    <location>
        <begin position="591"/>
        <end position="612"/>
    </location>
</feature>
<feature type="region of interest" description="Disordered" evidence="7">
    <location>
        <begin position="582"/>
        <end position="619"/>
    </location>
</feature>
<protein>
    <submittedName>
        <fullName evidence="11">Uncharacterized protein</fullName>
    </submittedName>
</protein>
<evidence type="ECO:0000313" key="12">
    <source>
        <dbReference type="Proteomes" id="UP001152803"/>
    </source>
</evidence>
<dbReference type="AlphaFoldDB" id="A0A9Q1DI72"/>
<gene>
    <name evidence="11" type="ORF">COCON_G00100620</name>
</gene>
<dbReference type="Pfam" id="PF02892">
    <property type="entry name" value="zf-BED"/>
    <property type="match status" value="1"/>
</dbReference>
<dbReference type="PROSITE" id="PS00018">
    <property type="entry name" value="EF_HAND_1"/>
    <property type="match status" value="2"/>
</dbReference>
<keyword evidence="2" id="KW-0677">Repeat</keyword>
<feature type="region of interest" description="Disordered" evidence="7">
    <location>
        <begin position="438"/>
        <end position="486"/>
    </location>
</feature>
<dbReference type="Gene3D" id="2.170.270.10">
    <property type="entry name" value="SET domain"/>
    <property type="match status" value="1"/>
</dbReference>
<keyword evidence="12" id="KW-1185">Reference proteome</keyword>
<dbReference type="PROSITE" id="PS50808">
    <property type="entry name" value="ZF_BED"/>
    <property type="match status" value="1"/>
</dbReference>
<evidence type="ECO:0000259" key="9">
    <source>
        <dbReference type="PROSITE" id="PS50280"/>
    </source>
</evidence>
<dbReference type="SMART" id="SM00054">
    <property type="entry name" value="EFh"/>
    <property type="match status" value="3"/>
</dbReference>
<dbReference type="GO" id="GO:0008270">
    <property type="term" value="F:zinc ion binding"/>
    <property type="evidence" value="ECO:0007669"/>
    <property type="project" value="UniProtKB-KW"/>
</dbReference>
<name>A0A9Q1DI72_CONCO</name>
<organism evidence="11 12">
    <name type="scientific">Conger conger</name>
    <name type="common">Conger eel</name>
    <name type="synonym">Muraena conger</name>
    <dbReference type="NCBI Taxonomy" id="82655"/>
    <lineage>
        <taxon>Eukaryota</taxon>
        <taxon>Metazoa</taxon>
        <taxon>Chordata</taxon>
        <taxon>Craniata</taxon>
        <taxon>Vertebrata</taxon>
        <taxon>Euteleostomi</taxon>
        <taxon>Actinopterygii</taxon>
        <taxon>Neopterygii</taxon>
        <taxon>Teleostei</taxon>
        <taxon>Anguilliformes</taxon>
        <taxon>Congridae</taxon>
        <taxon>Conger</taxon>
    </lineage>
</organism>
<dbReference type="FunFam" id="1.10.238.10:FF:000069">
    <property type="entry name" value="calcium-binding protein 1 isoform X1"/>
    <property type="match status" value="1"/>
</dbReference>
<feature type="domain" description="BED-type" evidence="10">
    <location>
        <begin position="510"/>
        <end position="568"/>
    </location>
</feature>
<feature type="domain" description="EF-hand" evidence="8">
    <location>
        <begin position="84"/>
        <end position="119"/>
    </location>
</feature>
<dbReference type="SMART" id="SM00317">
    <property type="entry name" value="SET"/>
    <property type="match status" value="1"/>
</dbReference>
<sequence length="619" mass="69082">MEGPQEKTGKRASIKKKMEKLRRWSTSSTASADAGGGSARPPRSKALSLGERDGEGALLRERERRKLRPIVDSVFGQDRELRPEEIEELRDAFREFDKDKDGFISCKDLGECMRTMGYMPTEMELIELSQKICGGRVDFEDFVELMGPKMLAETADMIGVKELRDAFREFDSNGDGKISQAELREAMRKLMGEQLNVRESDEILRDVDLNGDGLVDFEAIAWRSWENFTFKHPQGKMLAVDDKRLFCERCQVYFSESCPAHGPAHFMKDSVVLEGAGDRAALSLPQCLVLVERSQDPAGGVGVFSQTPLSQGCIFGPYEGEVLLSRKTCTKYSWAIKDKGFFFFVDASDESKSNWMRYVACASGEEEQNLCVFQYHGRIYYRVSREIPAGAELRVWVGQEYGSMLGLQLGDHVRFEFGAKEALLKTFQDVQVVSVGDGSPPLHRRGLQRGSERRPDTALPPERDLLRPRPARQPAGPPRPAPRLLPHAPARPALSFSFVKGSESLVSLSRAQSRYWTFFGFEANRLGQFLDKTKIICKLCGGRLAYSGNTTNLRQHLIYKHRREFNQLMDSGVAGPILSPAFSFQRGGGPKPLPPPPPPAPLQPAGLPPKLPPRAGEGA</sequence>
<evidence type="ECO:0000256" key="4">
    <source>
        <dbReference type="ARBA" id="ARBA00022833"/>
    </source>
</evidence>
<dbReference type="EMBL" id="JAFJMO010000007">
    <property type="protein sequence ID" value="KAJ8271203.1"/>
    <property type="molecule type" value="Genomic_DNA"/>
</dbReference>
<evidence type="ECO:0000256" key="7">
    <source>
        <dbReference type="SAM" id="MobiDB-lite"/>
    </source>
</evidence>
<keyword evidence="5" id="KW-0106">Calcium</keyword>
<keyword evidence="4" id="KW-0862">Zinc</keyword>
<evidence type="ECO:0000256" key="3">
    <source>
        <dbReference type="ARBA" id="ARBA00022771"/>
    </source>
</evidence>
<comment type="caution">
    <text evidence="11">The sequence shown here is derived from an EMBL/GenBank/DDBJ whole genome shotgun (WGS) entry which is preliminary data.</text>
</comment>
<dbReference type="SMART" id="SM00614">
    <property type="entry name" value="ZnF_BED"/>
    <property type="match status" value="1"/>
</dbReference>
<dbReference type="CDD" id="cd00051">
    <property type="entry name" value="EFh"/>
    <property type="match status" value="2"/>
</dbReference>
<dbReference type="InterPro" id="IPR043582">
    <property type="entry name" value="CaBP1/2/4/5"/>
</dbReference>
<dbReference type="GO" id="GO:0005509">
    <property type="term" value="F:calcium ion binding"/>
    <property type="evidence" value="ECO:0007669"/>
    <property type="project" value="InterPro"/>
</dbReference>
<dbReference type="InterPro" id="IPR036236">
    <property type="entry name" value="Znf_C2H2_sf"/>
</dbReference>
<dbReference type="InterPro" id="IPR001214">
    <property type="entry name" value="SET_dom"/>
</dbReference>
<dbReference type="InterPro" id="IPR003656">
    <property type="entry name" value="Znf_BED"/>
</dbReference>
<dbReference type="Proteomes" id="UP001152803">
    <property type="component" value="Unassembled WGS sequence"/>
</dbReference>
<dbReference type="Pfam" id="PF13499">
    <property type="entry name" value="EF-hand_7"/>
    <property type="match status" value="2"/>
</dbReference>
<feature type="domain" description="SET" evidence="9">
    <location>
        <begin position="289"/>
        <end position="398"/>
    </location>
</feature>
<feature type="compositionally biased region" description="Basic and acidic residues" evidence="7">
    <location>
        <begin position="450"/>
        <end position="467"/>
    </location>
</feature>
<dbReference type="PANTHER" id="PTHR45917">
    <property type="entry name" value="CALCIUM-BINDING PROTEIN 1-RELATED"/>
    <property type="match status" value="1"/>
</dbReference>
<dbReference type="Pfam" id="PF21549">
    <property type="entry name" value="PRDM2_PR"/>
    <property type="match status" value="1"/>
</dbReference>
<evidence type="ECO:0000256" key="5">
    <source>
        <dbReference type="ARBA" id="ARBA00022837"/>
    </source>
</evidence>
<evidence type="ECO:0000256" key="1">
    <source>
        <dbReference type="ARBA" id="ARBA00022723"/>
    </source>
</evidence>
<feature type="region of interest" description="Disordered" evidence="7">
    <location>
        <begin position="1"/>
        <end position="55"/>
    </location>
</feature>
<dbReference type="SUPFAM" id="SSF82199">
    <property type="entry name" value="SET domain"/>
    <property type="match status" value="1"/>
</dbReference>
<dbReference type="PROSITE" id="PS50280">
    <property type="entry name" value="SET"/>
    <property type="match status" value="1"/>
</dbReference>
<dbReference type="GO" id="GO:0005737">
    <property type="term" value="C:cytoplasm"/>
    <property type="evidence" value="ECO:0007669"/>
    <property type="project" value="TreeGrafter"/>
</dbReference>
<evidence type="ECO:0000256" key="6">
    <source>
        <dbReference type="PROSITE-ProRule" id="PRU00027"/>
    </source>
</evidence>